<dbReference type="RefSeq" id="XP_068367257.1">
    <property type="nucleotide sequence ID" value="XM_068491119.1"/>
</dbReference>
<dbReference type="Proteomes" id="UP000179807">
    <property type="component" value="Unassembled WGS sequence"/>
</dbReference>
<evidence type="ECO:0000256" key="1">
    <source>
        <dbReference type="SAM" id="MobiDB-lite"/>
    </source>
</evidence>
<feature type="region of interest" description="Disordered" evidence="1">
    <location>
        <begin position="50"/>
        <end position="81"/>
    </location>
</feature>
<dbReference type="AlphaFoldDB" id="A0A1J4KS56"/>
<dbReference type="GeneID" id="94825823"/>
<sequence>MTDEVLIHRNDQIHNLLCGKQQRIGNSHDRNRNNLINLADNTDFSKYPFPDPIEPSRTSQASRASVNVQMKSSRLSQSNNSEFNKLRQDEPMLENVSQYLNVYETNSRRKAMILHQELEEHYMQPLSRKLVRKTTGAEYQKFIRAKSRAITAFDRQAHTQDTYLQELPKIPRLSFDSSDLTDPILKYRKNQEDEKRLTKIIQQSTGEWKAPPTFQERDTMNLKKWKILAETRFYAGKSDLPIPKGKKINEKKYSSEITTELDYFAPPIERKPFIPHPNQQECQRDHIKFGP</sequence>
<dbReference type="VEuPathDB" id="TrichDB:TRFO_03150"/>
<protein>
    <submittedName>
        <fullName evidence="2">Uncharacterized protein</fullName>
    </submittedName>
</protein>
<accession>A0A1J4KS56</accession>
<feature type="compositionally biased region" description="Polar residues" evidence="1">
    <location>
        <begin position="56"/>
        <end position="81"/>
    </location>
</feature>
<evidence type="ECO:0000313" key="2">
    <source>
        <dbReference type="EMBL" id="OHT14121.1"/>
    </source>
</evidence>
<name>A0A1J4KS56_9EUKA</name>
<organism evidence="2 3">
    <name type="scientific">Tritrichomonas foetus</name>
    <dbReference type="NCBI Taxonomy" id="1144522"/>
    <lineage>
        <taxon>Eukaryota</taxon>
        <taxon>Metamonada</taxon>
        <taxon>Parabasalia</taxon>
        <taxon>Tritrichomonadida</taxon>
        <taxon>Tritrichomonadidae</taxon>
        <taxon>Tritrichomonas</taxon>
    </lineage>
</organism>
<dbReference type="OrthoDB" id="10443633at2759"/>
<reference evidence="2" key="1">
    <citation type="submission" date="2016-10" db="EMBL/GenBank/DDBJ databases">
        <authorList>
            <person name="Benchimol M."/>
            <person name="Almeida L.G."/>
            <person name="Vasconcelos A.T."/>
            <person name="Perreira-Neves A."/>
            <person name="Rosa I.A."/>
            <person name="Tasca T."/>
            <person name="Bogo M.R."/>
            <person name="de Souza W."/>
        </authorList>
    </citation>
    <scope>NUCLEOTIDE SEQUENCE [LARGE SCALE GENOMIC DNA]</scope>
    <source>
        <strain evidence="2">K</strain>
    </source>
</reference>
<evidence type="ECO:0000313" key="3">
    <source>
        <dbReference type="Proteomes" id="UP000179807"/>
    </source>
</evidence>
<dbReference type="EMBL" id="MLAK01000421">
    <property type="protein sequence ID" value="OHT14121.1"/>
    <property type="molecule type" value="Genomic_DNA"/>
</dbReference>
<keyword evidence="3" id="KW-1185">Reference proteome</keyword>
<proteinExistence type="predicted"/>
<comment type="caution">
    <text evidence="2">The sequence shown here is derived from an EMBL/GenBank/DDBJ whole genome shotgun (WGS) entry which is preliminary data.</text>
</comment>
<gene>
    <name evidence="2" type="ORF">TRFO_03150</name>
</gene>